<dbReference type="AlphaFoldDB" id="A0AA91Q137"/>
<dbReference type="CDD" id="cd00170">
    <property type="entry name" value="SEC14"/>
    <property type="match status" value="1"/>
</dbReference>
<evidence type="ECO:0000313" key="4">
    <source>
        <dbReference type="Proteomes" id="UP000195602"/>
    </source>
</evidence>
<feature type="compositionally biased region" description="Basic and acidic residues" evidence="1">
    <location>
        <begin position="186"/>
        <end position="196"/>
    </location>
</feature>
<evidence type="ECO:0000256" key="1">
    <source>
        <dbReference type="SAM" id="MobiDB-lite"/>
    </source>
</evidence>
<dbReference type="EMBL" id="LYUB02000007">
    <property type="protein sequence ID" value="OVF08653.1"/>
    <property type="molecule type" value="Genomic_DNA"/>
</dbReference>
<proteinExistence type="predicted"/>
<evidence type="ECO:0000259" key="2">
    <source>
        <dbReference type="PROSITE" id="PS50191"/>
    </source>
</evidence>
<feature type="domain" description="CRAL-TRIO" evidence="2">
    <location>
        <begin position="303"/>
        <end position="451"/>
    </location>
</feature>
<dbReference type="Proteomes" id="UP000195602">
    <property type="component" value="Unassembled WGS sequence"/>
</dbReference>
<dbReference type="InterPro" id="IPR036273">
    <property type="entry name" value="CRAL/TRIO_N_dom_sf"/>
</dbReference>
<evidence type="ECO:0000313" key="3">
    <source>
        <dbReference type="EMBL" id="OVF08653.1"/>
    </source>
</evidence>
<dbReference type="SMART" id="SM00516">
    <property type="entry name" value="SEC14"/>
    <property type="match status" value="1"/>
</dbReference>
<dbReference type="InterPro" id="IPR001251">
    <property type="entry name" value="CRAL-TRIO_dom"/>
</dbReference>
<dbReference type="PROSITE" id="PS50191">
    <property type="entry name" value="CRAL_TRIO"/>
    <property type="match status" value="1"/>
</dbReference>
<dbReference type="Pfam" id="PF00650">
    <property type="entry name" value="CRAL_TRIO"/>
    <property type="match status" value="1"/>
</dbReference>
<dbReference type="InterPro" id="IPR011074">
    <property type="entry name" value="CRAL/TRIO_N_dom"/>
</dbReference>
<protein>
    <submittedName>
        <fullName evidence="3">Phosphatidylinositol transfer protein CSR1</fullName>
    </submittedName>
</protein>
<dbReference type="InterPro" id="IPR052432">
    <property type="entry name" value="PITP/CRAL-TRIO"/>
</dbReference>
<sequence length="542" mass="62644">MPEHPLVYPSSVQYRPGRVQSLDPDQEILLKQAWAFLLHYWGYGSDVPIEDIESKHAFVASSVTALALHRSKTGHSSISEHKRKRSLFHRRKTQHEKPLSATRAKQLTRSHMEKYEHVESASAFIKHVYHSYEGAESEPDIDSDVSSVQTFYTAHSILSDNSGNTSVTDSNGKNQKRNGQQNLQTEQEKTGGKPDVDQISAYKVSPQRNIRPFMAKYDPQVLHSSFIAFSRNDLVDNLLLRYIRARKYVFNDAMQMLAKSLHWKAEEYRVNDMLMEGDAPAYIAGDTREVGFIKNFIVSKSFIRGQDRNKNPLFVFQSSKHFAADSPLPETEKFALVVIEWCRLFLREVHESVDTCSVMFDLTGFSMKNADNAPIKFLMAMFEAHYPESLGIVIVHNAPWIFQTVWSIIKNWLDPVVSSKIHFTKGYKDLCELIEPKYIPEYLGGEDKADLTYKPPSKEHTRPPKKKDAHYYELVARRHELFTTFLDVTKRWVESTNPEVSSHYLRRKIYLSYELSDNYIELDPYIRNPGVYDRDGTLMLRN</sequence>
<name>A0AA91Q137_CLALS</name>
<dbReference type="SMART" id="SM01100">
    <property type="entry name" value="CRAL_TRIO_N"/>
    <property type="match status" value="1"/>
</dbReference>
<comment type="caution">
    <text evidence="3">The sequence shown here is derived from an EMBL/GenBank/DDBJ whole genome shotgun (WGS) entry which is preliminary data.</text>
</comment>
<organism evidence="3 4">
    <name type="scientific">Clavispora lusitaniae</name>
    <name type="common">Candida lusitaniae</name>
    <dbReference type="NCBI Taxonomy" id="36911"/>
    <lineage>
        <taxon>Eukaryota</taxon>
        <taxon>Fungi</taxon>
        <taxon>Dikarya</taxon>
        <taxon>Ascomycota</taxon>
        <taxon>Saccharomycotina</taxon>
        <taxon>Pichiomycetes</taxon>
        <taxon>Metschnikowiaceae</taxon>
        <taxon>Clavispora</taxon>
    </lineage>
</organism>
<feature type="region of interest" description="Disordered" evidence="1">
    <location>
        <begin position="162"/>
        <end position="200"/>
    </location>
</feature>
<dbReference type="SUPFAM" id="SSF52087">
    <property type="entry name" value="CRAL/TRIO domain"/>
    <property type="match status" value="1"/>
</dbReference>
<dbReference type="KEGG" id="clus:A9F13_07g01078"/>
<feature type="region of interest" description="Disordered" evidence="1">
    <location>
        <begin position="73"/>
        <end position="104"/>
    </location>
</feature>
<accession>A0AA91Q137</accession>
<dbReference type="PANTHER" id="PTHR46590">
    <property type="entry name" value="PHOSPHATIDYLINOSITOL TRANSFER PROTEIN CSR1-RELATED"/>
    <property type="match status" value="1"/>
</dbReference>
<dbReference type="Gene3D" id="3.40.525.10">
    <property type="entry name" value="CRAL-TRIO lipid binding domain"/>
    <property type="match status" value="1"/>
</dbReference>
<dbReference type="SUPFAM" id="SSF46938">
    <property type="entry name" value="CRAL/TRIO N-terminal domain"/>
    <property type="match status" value="1"/>
</dbReference>
<gene>
    <name evidence="3" type="ORF">A9F13_07g01078</name>
</gene>
<feature type="compositionally biased region" description="Low complexity" evidence="1">
    <location>
        <begin position="171"/>
        <end position="184"/>
    </location>
</feature>
<dbReference type="Pfam" id="PF03765">
    <property type="entry name" value="CRAL_TRIO_N"/>
    <property type="match status" value="1"/>
</dbReference>
<reference evidence="3 4" key="1">
    <citation type="submission" date="2017-04" db="EMBL/GenBank/DDBJ databases">
        <title>Draft genome of the yeast Clavispora lusitaniae type strain CBS 6936.</title>
        <authorList>
            <person name="Durrens P."/>
            <person name="Klopp C."/>
            <person name="Biteau N."/>
            <person name="Fitton-Ouhabi V."/>
            <person name="Dementhon K."/>
            <person name="Accoceberry I."/>
            <person name="Sherman D.J."/>
            <person name="Noel T."/>
        </authorList>
    </citation>
    <scope>NUCLEOTIDE SEQUENCE [LARGE SCALE GENOMIC DNA]</scope>
    <source>
        <strain evidence="3 4">CBS 6936</strain>
    </source>
</reference>
<feature type="compositionally biased region" description="Basic residues" evidence="1">
    <location>
        <begin position="81"/>
        <end position="94"/>
    </location>
</feature>
<dbReference type="PANTHER" id="PTHR46590:SF1">
    <property type="entry name" value="PHOSPHATIDYLINOSITOL TRANSFER PROTEIN CSR1"/>
    <property type="match status" value="1"/>
</dbReference>
<dbReference type="InterPro" id="IPR036865">
    <property type="entry name" value="CRAL-TRIO_dom_sf"/>
</dbReference>